<keyword evidence="4" id="KW-1185">Reference proteome</keyword>
<keyword evidence="1" id="KW-0812">Transmembrane</keyword>
<dbReference type="SUPFAM" id="SSF52743">
    <property type="entry name" value="Subtilisin-like"/>
    <property type="match status" value="1"/>
</dbReference>
<feature type="transmembrane region" description="Helical" evidence="1">
    <location>
        <begin position="127"/>
        <end position="148"/>
    </location>
</feature>
<dbReference type="Pfam" id="PF00082">
    <property type="entry name" value="Peptidase_S8"/>
    <property type="match status" value="1"/>
</dbReference>
<dbReference type="InterPro" id="IPR000209">
    <property type="entry name" value="Peptidase_S8/S53_dom"/>
</dbReference>
<evidence type="ECO:0000259" key="2">
    <source>
        <dbReference type="Pfam" id="PF00082"/>
    </source>
</evidence>
<evidence type="ECO:0000313" key="4">
    <source>
        <dbReference type="Proteomes" id="UP000501240"/>
    </source>
</evidence>
<protein>
    <submittedName>
        <fullName evidence="3">Peptidase S8/S53 subtilisin kexin sedolisin</fullName>
    </submittedName>
</protein>
<dbReference type="GO" id="GO:0004252">
    <property type="term" value="F:serine-type endopeptidase activity"/>
    <property type="evidence" value="ECO:0007669"/>
    <property type="project" value="InterPro"/>
</dbReference>
<gene>
    <name evidence="3" type="ORF">ACTIVE_2157</name>
</gene>
<dbReference type="EMBL" id="CP053892">
    <property type="protein sequence ID" value="QKG20519.1"/>
    <property type="molecule type" value="Genomic_DNA"/>
</dbReference>
<sequence length="160" mass="16719">MGAIDSHGTYYPNSRGTSNAAALTSAAAALVRSRNPDMTGRTVVQRLIATAMPIGKKAWNPQIGYGVILIRGAMDPVKYPLKPGTPNPVYEAFDRWKASTYPARSQPMTTAARKKTTHSGGTGTSTIVAGAAAAVLVIGGLVAGVLVVSRRRGLDRTSHS</sequence>
<dbReference type="Gene3D" id="3.40.50.200">
    <property type="entry name" value="Peptidase S8/S53 domain"/>
    <property type="match status" value="1"/>
</dbReference>
<dbReference type="AlphaFoldDB" id="A0A7D3VRH1"/>
<reference evidence="3 4" key="1">
    <citation type="submission" date="2020-05" db="EMBL/GenBank/DDBJ databases">
        <title>Actinomadura verrucosospora NRRL-B18236 (PFL_A860) Genome sequencing and assembly.</title>
        <authorList>
            <person name="Samborskyy M."/>
        </authorList>
    </citation>
    <scope>NUCLEOTIDE SEQUENCE [LARGE SCALE GENOMIC DNA]</scope>
    <source>
        <strain evidence="3 4">NRRL:B18236</strain>
    </source>
</reference>
<accession>A0A7D3VRH1</accession>
<name>A0A7D3VRH1_ACTVE</name>
<keyword evidence="1" id="KW-1133">Transmembrane helix</keyword>
<organism evidence="3 4">
    <name type="scientific">Actinomadura verrucosospora</name>
    <dbReference type="NCBI Taxonomy" id="46165"/>
    <lineage>
        <taxon>Bacteria</taxon>
        <taxon>Bacillati</taxon>
        <taxon>Actinomycetota</taxon>
        <taxon>Actinomycetes</taxon>
        <taxon>Streptosporangiales</taxon>
        <taxon>Thermomonosporaceae</taxon>
        <taxon>Actinomadura</taxon>
    </lineage>
</organism>
<evidence type="ECO:0000313" key="3">
    <source>
        <dbReference type="EMBL" id="QKG20519.1"/>
    </source>
</evidence>
<dbReference type="Proteomes" id="UP000501240">
    <property type="component" value="Chromosome"/>
</dbReference>
<dbReference type="InterPro" id="IPR036852">
    <property type="entry name" value="Peptidase_S8/S53_dom_sf"/>
</dbReference>
<feature type="domain" description="Peptidase S8/S53" evidence="2">
    <location>
        <begin position="6"/>
        <end position="66"/>
    </location>
</feature>
<keyword evidence="1" id="KW-0472">Membrane</keyword>
<evidence type="ECO:0000256" key="1">
    <source>
        <dbReference type="SAM" id="Phobius"/>
    </source>
</evidence>
<dbReference type="GO" id="GO:0006508">
    <property type="term" value="P:proteolysis"/>
    <property type="evidence" value="ECO:0007669"/>
    <property type="project" value="InterPro"/>
</dbReference>
<proteinExistence type="predicted"/>